<gene>
    <name evidence="2" type="ORF">LIPSTDRAFT_67454</name>
</gene>
<accession>A0A1E3QFR0</accession>
<dbReference type="AlphaFoldDB" id="A0A1E3QFR0"/>
<feature type="region of interest" description="Disordered" evidence="1">
    <location>
        <begin position="28"/>
        <end position="57"/>
    </location>
</feature>
<dbReference type="EMBL" id="KV454289">
    <property type="protein sequence ID" value="ODQ76531.1"/>
    <property type="molecule type" value="Genomic_DNA"/>
</dbReference>
<name>A0A1E3QFR0_LIPST</name>
<proteinExistence type="predicted"/>
<sequence length="57" mass="6453">MTDRTDLLEIVRRPLLPDVRLEVQVSWEEYKLPGSDGEDSGQRDAARSSMRQQPAGP</sequence>
<reference evidence="2 3" key="1">
    <citation type="journal article" date="2016" name="Proc. Natl. Acad. Sci. U.S.A.">
        <title>Comparative genomics of biotechnologically important yeasts.</title>
        <authorList>
            <person name="Riley R."/>
            <person name="Haridas S."/>
            <person name="Wolfe K.H."/>
            <person name="Lopes M.R."/>
            <person name="Hittinger C.T."/>
            <person name="Goeker M."/>
            <person name="Salamov A.A."/>
            <person name="Wisecaver J.H."/>
            <person name="Long T.M."/>
            <person name="Calvey C.H."/>
            <person name="Aerts A.L."/>
            <person name="Barry K.W."/>
            <person name="Choi C."/>
            <person name="Clum A."/>
            <person name="Coughlan A.Y."/>
            <person name="Deshpande S."/>
            <person name="Douglass A.P."/>
            <person name="Hanson S.J."/>
            <person name="Klenk H.-P."/>
            <person name="LaButti K.M."/>
            <person name="Lapidus A."/>
            <person name="Lindquist E.A."/>
            <person name="Lipzen A.M."/>
            <person name="Meier-Kolthoff J.P."/>
            <person name="Ohm R.A."/>
            <person name="Otillar R.P."/>
            <person name="Pangilinan J.L."/>
            <person name="Peng Y."/>
            <person name="Rokas A."/>
            <person name="Rosa C.A."/>
            <person name="Scheuner C."/>
            <person name="Sibirny A.A."/>
            <person name="Slot J.C."/>
            <person name="Stielow J.B."/>
            <person name="Sun H."/>
            <person name="Kurtzman C.P."/>
            <person name="Blackwell M."/>
            <person name="Grigoriev I.V."/>
            <person name="Jeffries T.W."/>
        </authorList>
    </citation>
    <scope>NUCLEOTIDE SEQUENCE [LARGE SCALE GENOMIC DNA]</scope>
    <source>
        <strain evidence="2 3">NRRL Y-11557</strain>
    </source>
</reference>
<evidence type="ECO:0000313" key="2">
    <source>
        <dbReference type="EMBL" id="ODQ76531.1"/>
    </source>
</evidence>
<dbReference type="Proteomes" id="UP000094385">
    <property type="component" value="Unassembled WGS sequence"/>
</dbReference>
<organism evidence="2 3">
    <name type="scientific">Lipomyces starkeyi NRRL Y-11557</name>
    <dbReference type="NCBI Taxonomy" id="675824"/>
    <lineage>
        <taxon>Eukaryota</taxon>
        <taxon>Fungi</taxon>
        <taxon>Dikarya</taxon>
        <taxon>Ascomycota</taxon>
        <taxon>Saccharomycotina</taxon>
        <taxon>Lipomycetes</taxon>
        <taxon>Lipomycetales</taxon>
        <taxon>Lipomycetaceae</taxon>
        <taxon>Lipomyces</taxon>
    </lineage>
</organism>
<keyword evidence="3" id="KW-1185">Reference proteome</keyword>
<protein>
    <submittedName>
        <fullName evidence="2">Uncharacterized protein</fullName>
    </submittedName>
</protein>
<evidence type="ECO:0000313" key="3">
    <source>
        <dbReference type="Proteomes" id="UP000094385"/>
    </source>
</evidence>
<evidence type="ECO:0000256" key="1">
    <source>
        <dbReference type="SAM" id="MobiDB-lite"/>
    </source>
</evidence>